<evidence type="ECO:0000259" key="1">
    <source>
        <dbReference type="PROSITE" id="PS50048"/>
    </source>
</evidence>
<reference evidence="2" key="1">
    <citation type="submission" date="2015-04" db="EMBL/GenBank/DDBJ databases">
        <title>The genome sequence of the plant pathogenic Rhizarian Plasmodiophora brassicae reveals insights in its biotrophic life cycle and the origin of chitin synthesis.</title>
        <authorList>
            <person name="Schwelm A."/>
            <person name="Fogelqvist J."/>
            <person name="Knaust A."/>
            <person name="Julke S."/>
            <person name="Lilja T."/>
            <person name="Dhandapani V."/>
            <person name="Bonilla-Rosso G."/>
            <person name="Karlsson M."/>
            <person name="Shevchenko A."/>
            <person name="Choi S.R."/>
            <person name="Kim H.G."/>
            <person name="Park J.Y."/>
            <person name="Lim Y.P."/>
            <person name="Ludwig-Muller J."/>
            <person name="Dixelius C."/>
        </authorList>
    </citation>
    <scope>NUCLEOTIDE SEQUENCE</scope>
    <source>
        <tissue evidence="2">Potato root galls</tissue>
    </source>
</reference>
<accession>A0A0H5RUB7</accession>
<dbReference type="InterPro" id="IPR001138">
    <property type="entry name" value="Zn2Cys6_DnaBD"/>
</dbReference>
<dbReference type="InterPro" id="IPR036864">
    <property type="entry name" value="Zn2-C6_fun-type_DNA-bd_sf"/>
</dbReference>
<dbReference type="PROSITE" id="PS00463">
    <property type="entry name" value="ZN2_CY6_FUNGAL_1"/>
    <property type="match status" value="1"/>
</dbReference>
<dbReference type="SMART" id="SM00066">
    <property type="entry name" value="GAL4"/>
    <property type="match status" value="1"/>
</dbReference>
<sequence>MASLPDIPVVRASFPWQIMSTTPVTIGVKPFMKPSEIYQKVGLKVAPTATICATTTGESAEYKRYSTKKACQQCALAKLRCSERRPCPRCFKHNWDCYDRNQFENYVDPIIRGAAEILIRLQSDCSSSSQSRCFT</sequence>
<dbReference type="Gene3D" id="4.10.240.10">
    <property type="entry name" value="Zn(2)-C6 fungal-type DNA-binding domain"/>
    <property type="match status" value="1"/>
</dbReference>
<proteinExistence type="predicted"/>
<dbReference type="GO" id="GO:0000981">
    <property type="term" value="F:DNA-binding transcription factor activity, RNA polymerase II-specific"/>
    <property type="evidence" value="ECO:0007669"/>
    <property type="project" value="InterPro"/>
</dbReference>
<evidence type="ECO:0000313" key="2">
    <source>
        <dbReference type="EMBL" id="CRZ12314.1"/>
    </source>
</evidence>
<protein>
    <recommendedName>
        <fullName evidence="1">Zn(2)-C6 fungal-type domain-containing protein</fullName>
    </recommendedName>
</protein>
<name>A0A0H5RUB7_9EUKA</name>
<feature type="domain" description="Zn(2)-C6 fungal-type" evidence="1">
    <location>
        <begin position="70"/>
        <end position="97"/>
    </location>
</feature>
<dbReference type="CDD" id="cd00067">
    <property type="entry name" value="GAL4"/>
    <property type="match status" value="1"/>
</dbReference>
<organism evidence="2">
    <name type="scientific">Spongospora subterranea</name>
    <dbReference type="NCBI Taxonomy" id="70186"/>
    <lineage>
        <taxon>Eukaryota</taxon>
        <taxon>Sar</taxon>
        <taxon>Rhizaria</taxon>
        <taxon>Endomyxa</taxon>
        <taxon>Phytomyxea</taxon>
        <taxon>Plasmodiophorida</taxon>
        <taxon>Plasmodiophoridae</taxon>
        <taxon>Spongospora</taxon>
    </lineage>
</organism>
<dbReference type="PROSITE" id="PS50048">
    <property type="entry name" value="ZN2_CY6_FUNGAL_2"/>
    <property type="match status" value="1"/>
</dbReference>
<dbReference type="EMBL" id="HACM01011872">
    <property type="protein sequence ID" value="CRZ12314.1"/>
    <property type="molecule type" value="Transcribed_RNA"/>
</dbReference>
<dbReference type="AlphaFoldDB" id="A0A0H5RUB7"/>
<dbReference type="SUPFAM" id="SSF57701">
    <property type="entry name" value="Zn2/Cys6 DNA-binding domain"/>
    <property type="match status" value="1"/>
</dbReference>
<dbReference type="Pfam" id="PF00172">
    <property type="entry name" value="Zn_clus"/>
    <property type="match status" value="1"/>
</dbReference>
<dbReference type="GO" id="GO:0008270">
    <property type="term" value="F:zinc ion binding"/>
    <property type="evidence" value="ECO:0007669"/>
    <property type="project" value="InterPro"/>
</dbReference>